<feature type="transmembrane region" description="Helical" evidence="1">
    <location>
        <begin position="31"/>
        <end position="48"/>
    </location>
</feature>
<dbReference type="Proteomes" id="UP000325054">
    <property type="component" value="Unassembled WGS sequence"/>
</dbReference>
<dbReference type="AlphaFoldDB" id="A0A5D4TPA2"/>
<accession>A0A5D4TPA2</accession>
<keyword evidence="1" id="KW-0472">Membrane</keyword>
<evidence type="ECO:0000313" key="3">
    <source>
        <dbReference type="Proteomes" id="UP000325054"/>
    </source>
</evidence>
<comment type="caution">
    <text evidence="2">The sequence shown here is derived from an EMBL/GenBank/DDBJ whole genome shotgun (WGS) entry which is preliminary data.</text>
</comment>
<gene>
    <name evidence="2" type="ORF">FZC80_14590</name>
</gene>
<feature type="transmembrane region" description="Helical" evidence="1">
    <location>
        <begin position="60"/>
        <end position="79"/>
    </location>
</feature>
<dbReference type="RefSeq" id="WP_148992251.1">
    <property type="nucleotide sequence ID" value="NZ_VTEW01000011.1"/>
</dbReference>
<keyword evidence="1" id="KW-1133">Transmembrane helix</keyword>
<protein>
    <submittedName>
        <fullName evidence="2">Uncharacterized protein</fullName>
    </submittedName>
</protein>
<organism evidence="2 3">
    <name type="scientific">Rossellomorea aquimaris</name>
    <dbReference type="NCBI Taxonomy" id="189382"/>
    <lineage>
        <taxon>Bacteria</taxon>
        <taxon>Bacillati</taxon>
        <taxon>Bacillota</taxon>
        <taxon>Bacilli</taxon>
        <taxon>Bacillales</taxon>
        <taxon>Bacillaceae</taxon>
        <taxon>Rossellomorea</taxon>
    </lineage>
</organism>
<keyword evidence="1" id="KW-0812">Transmembrane</keyword>
<sequence length="84" mass="9344">MNLLKIVNFILAIILIGLAVTDLLIKSIELPTYIMPTFILVFVLLIGVDKIKSGNQIKIGKFYIAMAIIASVVSIKNLFEFLFS</sequence>
<proteinExistence type="predicted"/>
<feature type="transmembrane region" description="Helical" evidence="1">
    <location>
        <begin position="7"/>
        <end position="25"/>
    </location>
</feature>
<dbReference type="EMBL" id="VTEW01000011">
    <property type="protein sequence ID" value="TYS77065.1"/>
    <property type="molecule type" value="Genomic_DNA"/>
</dbReference>
<evidence type="ECO:0000313" key="2">
    <source>
        <dbReference type="EMBL" id="TYS77065.1"/>
    </source>
</evidence>
<reference evidence="2 3" key="1">
    <citation type="submission" date="2019-08" db="EMBL/GenBank/DDBJ databases">
        <title>Bacillus genomes from the desert of Cuatro Cienegas, Coahuila.</title>
        <authorList>
            <person name="Olmedo-Alvarez G."/>
        </authorList>
    </citation>
    <scope>NUCLEOTIDE SEQUENCE [LARGE SCALE GENOMIC DNA]</scope>
    <source>
        <strain evidence="2 3">CH451a_14T</strain>
    </source>
</reference>
<name>A0A5D4TPA2_9BACI</name>
<evidence type="ECO:0000256" key="1">
    <source>
        <dbReference type="SAM" id="Phobius"/>
    </source>
</evidence>